<name>A0A2U1CU27_9GAMM</name>
<dbReference type="OrthoDB" id="595236at2"/>
<organism evidence="1 2">
    <name type="scientific">Tamilnaduibacter salinus</name>
    <dbReference type="NCBI Taxonomy" id="1484056"/>
    <lineage>
        <taxon>Bacteria</taxon>
        <taxon>Pseudomonadati</taxon>
        <taxon>Pseudomonadota</taxon>
        <taxon>Gammaproteobacteria</taxon>
        <taxon>Pseudomonadales</taxon>
        <taxon>Marinobacteraceae</taxon>
        <taxon>Tamilnaduibacter</taxon>
    </lineage>
</organism>
<dbReference type="RefSeq" id="WP_116919668.1">
    <property type="nucleotide sequence ID" value="NZ_QEKQ01000009.1"/>
</dbReference>
<comment type="caution">
    <text evidence="1">The sequence shown here is derived from an EMBL/GenBank/DDBJ whole genome shotgun (WGS) entry which is preliminary data.</text>
</comment>
<evidence type="ECO:0000313" key="1">
    <source>
        <dbReference type="EMBL" id="PVY70348.1"/>
    </source>
</evidence>
<dbReference type="InterPro" id="IPR019647">
    <property type="entry name" value="PhoP_reg_network_YrbL"/>
</dbReference>
<protein>
    <submittedName>
        <fullName evidence="1">PhoP regulatory network protein YrbL</fullName>
    </submittedName>
</protein>
<dbReference type="AlphaFoldDB" id="A0A2U1CU27"/>
<sequence>MIDLSQQTPFAGGEHRLCYTHPDHPGLCLKVLRPGSIERRYQRQSPLKRCLGRRRLDDNRQEQAGYAQRAILRAGSNNPVWRHLPRFHGVVPTTDGPANVTDLIRDDTGRIAPTLSDLLAGRGLDEALRHSLTEFAEWLLETGVLSRNLLPHNLVARSCGARFQLFLVDGLGAPGLTGLAAASRTGRRRYIARRIDRMWVRARWEANGKPGSWEAVEAASRRRSDSL</sequence>
<proteinExistence type="predicted"/>
<gene>
    <name evidence="1" type="ORF">C8D92_109100</name>
</gene>
<accession>A0A2U1CU27</accession>
<evidence type="ECO:0000313" key="2">
    <source>
        <dbReference type="Proteomes" id="UP000245887"/>
    </source>
</evidence>
<dbReference type="Proteomes" id="UP000245887">
    <property type="component" value="Unassembled WGS sequence"/>
</dbReference>
<dbReference type="Pfam" id="PF10707">
    <property type="entry name" value="YrbL-PhoP_reg"/>
    <property type="match status" value="1"/>
</dbReference>
<dbReference type="EMBL" id="QEKQ01000009">
    <property type="protein sequence ID" value="PVY70348.1"/>
    <property type="molecule type" value="Genomic_DNA"/>
</dbReference>
<reference evidence="1 2" key="1">
    <citation type="submission" date="2018-04" db="EMBL/GenBank/DDBJ databases">
        <title>Genomic Encyclopedia of Type Strains, Phase IV (KMG-IV): sequencing the most valuable type-strain genomes for metagenomic binning, comparative biology and taxonomic classification.</title>
        <authorList>
            <person name="Goeker M."/>
        </authorList>
    </citation>
    <scope>NUCLEOTIDE SEQUENCE [LARGE SCALE GENOMIC DNA]</scope>
    <source>
        <strain evidence="1 2">DSM 28688</strain>
    </source>
</reference>